<dbReference type="Proteomes" id="UP000799118">
    <property type="component" value="Unassembled WGS sequence"/>
</dbReference>
<dbReference type="EMBL" id="ML769473">
    <property type="protein sequence ID" value="KAE9399133.1"/>
    <property type="molecule type" value="Genomic_DNA"/>
</dbReference>
<dbReference type="Gene3D" id="1.10.287.1490">
    <property type="match status" value="1"/>
</dbReference>
<accession>A0A6A4HM91</accession>
<protein>
    <submittedName>
        <fullName evidence="3">Uncharacterized protein</fullName>
    </submittedName>
</protein>
<evidence type="ECO:0000313" key="4">
    <source>
        <dbReference type="Proteomes" id="UP000799118"/>
    </source>
</evidence>
<keyword evidence="1" id="KW-0175">Coiled coil</keyword>
<proteinExistence type="predicted"/>
<feature type="region of interest" description="Disordered" evidence="2">
    <location>
        <begin position="1"/>
        <end position="22"/>
    </location>
</feature>
<feature type="compositionally biased region" description="Low complexity" evidence="2">
    <location>
        <begin position="383"/>
        <end position="392"/>
    </location>
</feature>
<organism evidence="3 4">
    <name type="scientific">Gymnopus androsaceus JB14</name>
    <dbReference type="NCBI Taxonomy" id="1447944"/>
    <lineage>
        <taxon>Eukaryota</taxon>
        <taxon>Fungi</taxon>
        <taxon>Dikarya</taxon>
        <taxon>Basidiomycota</taxon>
        <taxon>Agaricomycotina</taxon>
        <taxon>Agaricomycetes</taxon>
        <taxon>Agaricomycetidae</taxon>
        <taxon>Agaricales</taxon>
        <taxon>Marasmiineae</taxon>
        <taxon>Omphalotaceae</taxon>
        <taxon>Gymnopus</taxon>
    </lineage>
</organism>
<dbReference type="OrthoDB" id="3246510at2759"/>
<gene>
    <name evidence="3" type="ORF">BT96DRAFT_920349</name>
</gene>
<name>A0A6A4HM91_9AGAR</name>
<feature type="coiled-coil region" evidence="1">
    <location>
        <begin position="29"/>
        <end position="80"/>
    </location>
</feature>
<evidence type="ECO:0000313" key="3">
    <source>
        <dbReference type="EMBL" id="KAE9399133.1"/>
    </source>
</evidence>
<feature type="region of interest" description="Disordered" evidence="2">
    <location>
        <begin position="360"/>
        <end position="479"/>
    </location>
</feature>
<feature type="compositionally biased region" description="Basic and acidic residues" evidence="2">
    <location>
        <begin position="453"/>
        <end position="465"/>
    </location>
</feature>
<sequence length="479" mass="54098">MAILESTTERLQSHNSSLAEERTNLQVSLDRCRHENTKLESNADAHMSELSTLRERVAVLQDQLSEFARLKEERSSLQSALSVQKSENAVLHSEKARLQKSVDKHTSDATEIARRIEKNRVELVEVQEQRSKLRTKVEKLNEDLKAQTQAMSKASEEYRERLARQEEASERLLNAEMKRAETAEQGLSELTKELTKRFASMELKLESATVASNLSGREDAEVEGRIGHLEADNARLRERERNLERRYREGDLNDEEKEFVNSLIRFSQDMHEKEMVEKENDLRRRDNMVTTLQQKIEKLESTLAKCLKGKGKGTVANAAPDPKAKSMLDLNMWMSSSPVGLMNVDHKQTTSTAAATATTTIVPAPPSASASRLAPPSSPVLRQQQQQQQQQQSKSPKTPTFAKLEEDISDFEEDIPSVKLGKRSRPVSPPIKSTQDADTSHPATRRSKIVTKKGTENQEKAKAQEKTAGNTKVKPRKRR</sequence>
<feature type="coiled-coil region" evidence="1">
    <location>
        <begin position="116"/>
        <end position="193"/>
    </location>
</feature>
<evidence type="ECO:0000256" key="1">
    <source>
        <dbReference type="SAM" id="Coils"/>
    </source>
</evidence>
<reference evidence="3" key="1">
    <citation type="journal article" date="2019" name="Environ. Microbiol.">
        <title>Fungal ecological strategies reflected in gene transcription - a case study of two litter decomposers.</title>
        <authorList>
            <person name="Barbi F."/>
            <person name="Kohler A."/>
            <person name="Barry K."/>
            <person name="Baskaran P."/>
            <person name="Daum C."/>
            <person name="Fauchery L."/>
            <person name="Ihrmark K."/>
            <person name="Kuo A."/>
            <person name="LaButti K."/>
            <person name="Lipzen A."/>
            <person name="Morin E."/>
            <person name="Grigoriev I.V."/>
            <person name="Henrissat B."/>
            <person name="Lindahl B."/>
            <person name="Martin F."/>
        </authorList>
    </citation>
    <scope>NUCLEOTIDE SEQUENCE</scope>
    <source>
        <strain evidence="3">JB14</strain>
    </source>
</reference>
<keyword evidence="4" id="KW-1185">Reference proteome</keyword>
<dbReference type="AlphaFoldDB" id="A0A6A4HM91"/>
<evidence type="ECO:0000256" key="2">
    <source>
        <dbReference type="SAM" id="MobiDB-lite"/>
    </source>
</evidence>
<feature type="compositionally biased region" description="Low complexity" evidence="2">
    <location>
        <begin position="360"/>
        <end position="375"/>
    </location>
</feature>